<dbReference type="OrthoDB" id="196105at2"/>
<name>A0A437H1R0_9SPHN</name>
<dbReference type="InterPro" id="IPR036046">
    <property type="entry name" value="Acylphosphatase-like_dom_sf"/>
</dbReference>
<reference evidence="2 3" key="1">
    <citation type="submission" date="2018-12" db="EMBL/GenBank/DDBJ databases">
        <title>Croceicoccus ponticola sp. nov., a lipolytic bacterium isolated from seawater.</title>
        <authorList>
            <person name="Yoon J.-H."/>
        </authorList>
    </citation>
    <scope>NUCLEOTIDE SEQUENCE [LARGE SCALE GENOMIC DNA]</scope>
    <source>
        <strain evidence="2 3">GM-16</strain>
    </source>
</reference>
<protein>
    <submittedName>
        <fullName evidence="2">BLUF domain-containing protein</fullName>
    </submittedName>
</protein>
<dbReference type="Proteomes" id="UP000283003">
    <property type="component" value="Unassembled WGS sequence"/>
</dbReference>
<dbReference type="SUPFAM" id="SSF54975">
    <property type="entry name" value="Acylphosphatase/BLUF domain-like"/>
    <property type="match status" value="1"/>
</dbReference>
<proteinExistence type="predicted"/>
<evidence type="ECO:0000259" key="1">
    <source>
        <dbReference type="PROSITE" id="PS50925"/>
    </source>
</evidence>
<dbReference type="GO" id="GO:0071949">
    <property type="term" value="F:FAD binding"/>
    <property type="evidence" value="ECO:0007669"/>
    <property type="project" value="InterPro"/>
</dbReference>
<dbReference type="SMART" id="SM01034">
    <property type="entry name" value="BLUF"/>
    <property type="match status" value="1"/>
</dbReference>
<dbReference type="InterPro" id="IPR007024">
    <property type="entry name" value="BLUF_domain"/>
</dbReference>
<dbReference type="GO" id="GO:0009882">
    <property type="term" value="F:blue light photoreceptor activity"/>
    <property type="evidence" value="ECO:0007669"/>
    <property type="project" value="InterPro"/>
</dbReference>
<dbReference type="EMBL" id="RXOL01000001">
    <property type="protein sequence ID" value="RVQ69587.1"/>
    <property type="molecule type" value="Genomic_DNA"/>
</dbReference>
<dbReference type="Gene3D" id="3.30.70.100">
    <property type="match status" value="1"/>
</dbReference>
<accession>A0A437H1R0</accession>
<comment type="caution">
    <text evidence="2">The sequence shown here is derived from an EMBL/GenBank/DDBJ whole genome shotgun (WGS) entry which is preliminary data.</text>
</comment>
<keyword evidence="3" id="KW-1185">Reference proteome</keyword>
<evidence type="ECO:0000313" key="3">
    <source>
        <dbReference type="Proteomes" id="UP000283003"/>
    </source>
</evidence>
<dbReference type="RefSeq" id="WP_127611774.1">
    <property type="nucleotide sequence ID" value="NZ_RXOL01000001.1"/>
</dbReference>
<dbReference type="Pfam" id="PF04940">
    <property type="entry name" value="BLUF"/>
    <property type="match status" value="1"/>
</dbReference>
<evidence type="ECO:0000313" key="2">
    <source>
        <dbReference type="EMBL" id="RVQ69587.1"/>
    </source>
</evidence>
<dbReference type="AlphaFoldDB" id="A0A437H1R0"/>
<sequence>MISLVCVSQPTCWTRSRKETLDDIQAVSQARNSALNVTGVLIATTTHFAHVLEGPKDAVESVLTSIMSDPRHCRVNVVRRTPIFRRRFPVWRLARMDRGRFASFALAGTLKRLHTAPDRETLHHFDQLTDALARSYHTTLT</sequence>
<feature type="domain" description="BLUF" evidence="1">
    <location>
        <begin position="1"/>
        <end position="94"/>
    </location>
</feature>
<organism evidence="2 3">
    <name type="scientific">Croceicoccus ponticola</name>
    <dbReference type="NCBI Taxonomy" id="2217664"/>
    <lineage>
        <taxon>Bacteria</taxon>
        <taxon>Pseudomonadati</taxon>
        <taxon>Pseudomonadota</taxon>
        <taxon>Alphaproteobacteria</taxon>
        <taxon>Sphingomonadales</taxon>
        <taxon>Erythrobacteraceae</taxon>
        <taxon>Croceicoccus</taxon>
    </lineage>
</organism>
<dbReference type="PROSITE" id="PS50925">
    <property type="entry name" value="BLUF"/>
    <property type="match status" value="1"/>
</dbReference>
<gene>
    <name evidence="2" type="ORF">EKN06_05335</name>
</gene>